<dbReference type="Proteomes" id="UP000249396">
    <property type="component" value="Unassembled WGS sequence"/>
</dbReference>
<name>A0A2W4REZ0_9GAMM</name>
<gene>
    <name evidence="1" type="ORF">DM484_12915</name>
</gene>
<proteinExistence type="predicted"/>
<comment type="caution">
    <text evidence="1">The sequence shown here is derived from an EMBL/GenBank/DDBJ whole genome shotgun (WGS) entry which is preliminary data.</text>
</comment>
<evidence type="ECO:0000313" key="2">
    <source>
        <dbReference type="Proteomes" id="UP000249396"/>
    </source>
</evidence>
<organism evidence="1 2">
    <name type="scientific">Candidatus Methylumidiphilus alinenensis</name>
    <dbReference type="NCBI Taxonomy" id="2202197"/>
    <lineage>
        <taxon>Bacteria</taxon>
        <taxon>Pseudomonadati</taxon>
        <taxon>Pseudomonadota</taxon>
        <taxon>Gammaproteobacteria</taxon>
        <taxon>Methylococcales</taxon>
        <taxon>Candidatus Methylumidiphilus</taxon>
    </lineage>
</organism>
<sequence length="64" mass="7150">MASAQNENCWRLTRPTVYGLANRLNQALAQSTGYRPSGLDFGIHAEMTASYKLNGPAKDRLIYF</sequence>
<reference evidence="1 2" key="1">
    <citation type="journal article" date="2018" name="Aquat. Microb. Ecol.">
        <title>Gammaproteobacterial methanotrophs dominate.</title>
        <authorList>
            <person name="Rissanen A.J."/>
            <person name="Saarenheimo J."/>
            <person name="Tiirola M."/>
            <person name="Peura S."/>
            <person name="Aalto S.L."/>
            <person name="Karvinen A."/>
            <person name="Nykanen H."/>
        </authorList>
    </citation>
    <scope>NUCLEOTIDE SEQUENCE [LARGE SCALE GENOMIC DNA]</scope>
    <source>
        <strain evidence="1">AMbin10</strain>
    </source>
</reference>
<accession>A0A2W4REZ0</accession>
<dbReference type="AlphaFoldDB" id="A0A2W4REZ0"/>
<protein>
    <submittedName>
        <fullName evidence="1">Uncharacterized protein</fullName>
    </submittedName>
</protein>
<evidence type="ECO:0000313" key="1">
    <source>
        <dbReference type="EMBL" id="PZN78428.1"/>
    </source>
</evidence>
<dbReference type="EMBL" id="QJPH01000319">
    <property type="protein sequence ID" value="PZN78428.1"/>
    <property type="molecule type" value="Genomic_DNA"/>
</dbReference>